<accession>A0A512B4S6</accession>
<feature type="transmembrane region" description="Helical" evidence="1">
    <location>
        <begin position="41"/>
        <end position="62"/>
    </location>
</feature>
<dbReference type="OrthoDB" id="886697at2"/>
<sequence>MKWSKIYSFKEMNSYQYIAVVGLIMTVAAHLILWVQAKEVATFWALYVCWTVLFILGSIANLRSKPGQGHHHHHHH</sequence>
<keyword evidence="3" id="KW-1185">Reference proteome</keyword>
<dbReference type="RefSeq" id="WP_146904043.1">
    <property type="nucleotide sequence ID" value="NZ_BJYS01000046.1"/>
</dbReference>
<keyword evidence="1" id="KW-1133">Transmembrane helix</keyword>
<comment type="caution">
    <text evidence="2">The sequence shown here is derived from an EMBL/GenBank/DDBJ whole genome shotgun (WGS) entry which is preliminary data.</text>
</comment>
<keyword evidence="1" id="KW-0472">Membrane</keyword>
<gene>
    <name evidence="2" type="ORF">AAE02nite_45960</name>
</gene>
<dbReference type="Proteomes" id="UP000321532">
    <property type="component" value="Unassembled WGS sequence"/>
</dbReference>
<dbReference type="EMBL" id="BJYS01000046">
    <property type="protein sequence ID" value="GEO06932.1"/>
    <property type="molecule type" value="Genomic_DNA"/>
</dbReference>
<dbReference type="AlphaFoldDB" id="A0A512B4S6"/>
<name>A0A512B4S6_9BACT</name>
<organism evidence="2 3">
    <name type="scientific">Adhaeribacter aerolatus</name>
    <dbReference type="NCBI Taxonomy" id="670289"/>
    <lineage>
        <taxon>Bacteria</taxon>
        <taxon>Pseudomonadati</taxon>
        <taxon>Bacteroidota</taxon>
        <taxon>Cytophagia</taxon>
        <taxon>Cytophagales</taxon>
        <taxon>Hymenobacteraceae</taxon>
        <taxon>Adhaeribacter</taxon>
    </lineage>
</organism>
<feature type="transmembrane region" description="Helical" evidence="1">
    <location>
        <begin position="12"/>
        <end position="35"/>
    </location>
</feature>
<evidence type="ECO:0000313" key="3">
    <source>
        <dbReference type="Proteomes" id="UP000321532"/>
    </source>
</evidence>
<evidence type="ECO:0000256" key="1">
    <source>
        <dbReference type="SAM" id="Phobius"/>
    </source>
</evidence>
<reference evidence="2 3" key="1">
    <citation type="submission" date="2019-07" db="EMBL/GenBank/DDBJ databases">
        <title>Whole genome shotgun sequence of Adhaeribacter aerolatus NBRC 106133.</title>
        <authorList>
            <person name="Hosoyama A."/>
            <person name="Uohara A."/>
            <person name="Ohji S."/>
            <person name="Ichikawa N."/>
        </authorList>
    </citation>
    <scope>NUCLEOTIDE SEQUENCE [LARGE SCALE GENOMIC DNA]</scope>
    <source>
        <strain evidence="2 3">NBRC 106133</strain>
    </source>
</reference>
<evidence type="ECO:0000313" key="2">
    <source>
        <dbReference type="EMBL" id="GEO06932.1"/>
    </source>
</evidence>
<proteinExistence type="predicted"/>
<protein>
    <submittedName>
        <fullName evidence="2">Uncharacterized protein</fullName>
    </submittedName>
</protein>
<keyword evidence="1" id="KW-0812">Transmembrane</keyword>